<gene>
    <name evidence="3" type="ORF">SG34_033345</name>
</gene>
<sequence>MKLIVSFLFLFAVHGVQANELKEGYGTFSVPHEDCAERCNEFRLYSNNEFIFSGSIQEQKFISLSGLQDAEYAIQFVGNDSKVNSSTHFSVKHYPLFESLTFFVLGFLLFCLLIISIRSNRG</sequence>
<dbReference type="RefSeq" id="WP_152647024.1">
    <property type="nucleotide sequence ID" value="NZ_CP059734.1"/>
</dbReference>
<dbReference type="Proteomes" id="UP000032352">
    <property type="component" value="Chromosome pTvir"/>
</dbReference>
<reference evidence="3 4" key="1">
    <citation type="journal article" date="2015" name="Genome Announc.">
        <title>Draft Genome Sequences of Marine Isolates of Thalassomonas viridans and Thalassomonas actiniarum.</title>
        <authorList>
            <person name="Olonade I."/>
            <person name="van Zyl L.J."/>
            <person name="Trindade M."/>
        </authorList>
    </citation>
    <scope>NUCLEOTIDE SEQUENCE [LARGE SCALE GENOMIC DNA]</scope>
    <source>
        <strain evidence="3 4">XOM25</strain>
    </source>
</reference>
<feature type="transmembrane region" description="Helical" evidence="1">
    <location>
        <begin position="99"/>
        <end position="117"/>
    </location>
</feature>
<accession>A0AAE9Z8N2</accession>
<organism evidence="3 4">
    <name type="scientific">Thalassomonas viridans</name>
    <dbReference type="NCBI Taxonomy" id="137584"/>
    <lineage>
        <taxon>Bacteria</taxon>
        <taxon>Pseudomonadati</taxon>
        <taxon>Pseudomonadota</taxon>
        <taxon>Gammaproteobacteria</taxon>
        <taxon>Alteromonadales</taxon>
        <taxon>Colwelliaceae</taxon>
        <taxon>Thalassomonas</taxon>
    </lineage>
</organism>
<name>A0AAE9Z8N2_9GAMM</name>
<keyword evidence="1" id="KW-1133">Transmembrane helix</keyword>
<keyword evidence="1" id="KW-0472">Membrane</keyword>
<protein>
    <submittedName>
        <fullName evidence="3">Uncharacterized protein</fullName>
    </submittedName>
</protein>
<evidence type="ECO:0000256" key="2">
    <source>
        <dbReference type="SAM" id="SignalP"/>
    </source>
</evidence>
<keyword evidence="1" id="KW-0812">Transmembrane</keyword>
<feature type="signal peptide" evidence="2">
    <location>
        <begin position="1"/>
        <end position="18"/>
    </location>
</feature>
<dbReference type="KEGG" id="tvd:SG34_033345"/>
<feature type="chain" id="PRO_5041907115" evidence="2">
    <location>
        <begin position="19"/>
        <end position="122"/>
    </location>
</feature>
<keyword evidence="4" id="KW-1185">Reference proteome</keyword>
<reference evidence="3 4" key="2">
    <citation type="journal article" date="2022" name="Mar. Drugs">
        <title>Bioassay-Guided Fractionation Leads to the Detection of Cholic Acid Generated by the Rare Thalassomonas sp.</title>
        <authorList>
            <person name="Pheiffer F."/>
            <person name="Schneider Y.K."/>
            <person name="Hansen E.H."/>
            <person name="Andersen J.H."/>
            <person name="Isaksson J."/>
            <person name="Busche T."/>
            <person name="R C."/>
            <person name="Kalinowski J."/>
            <person name="Zyl L.V."/>
            <person name="Trindade M."/>
        </authorList>
    </citation>
    <scope>NUCLEOTIDE SEQUENCE [LARGE SCALE GENOMIC DNA]</scope>
    <source>
        <strain evidence="3 4">XOM25</strain>
    </source>
</reference>
<keyword evidence="2" id="KW-0732">Signal</keyword>
<evidence type="ECO:0000256" key="1">
    <source>
        <dbReference type="SAM" id="Phobius"/>
    </source>
</evidence>
<dbReference type="EMBL" id="CP059734">
    <property type="protein sequence ID" value="WDE08785.1"/>
    <property type="molecule type" value="Genomic_DNA"/>
</dbReference>
<evidence type="ECO:0000313" key="3">
    <source>
        <dbReference type="EMBL" id="WDE08785.1"/>
    </source>
</evidence>
<proteinExistence type="predicted"/>
<dbReference type="AlphaFoldDB" id="A0AAE9Z8N2"/>
<evidence type="ECO:0000313" key="4">
    <source>
        <dbReference type="Proteomes" id="UP000032352"/>
    </source>
</evidence>